<dbReference type="GO" id="GO:0016787">
    <property type="term" value="F:hydrolase activity"/>
    <property type="evidence" value="ECO:0007669"/>
    <property type="project" value="UniProtKB-KW"/>
</dbReference>
<evidence type="ECO:0000256" key="1">
    <source>
        <dbReference type="ARBA" id="ARBA00023270"/>
    </source>
</evidence>
<comment type="similarity">
    <text evidence="2">Belongs to the HAD-like hydrolase superfamily. PhnX family.</text>
</comment>
<keyword evidence="4" id="KW-1185">Reference proteome</keyword>
<dbReference type="HAMAP" id="MF_01375">
    <property type="entry name" value="PhnX"/>
    <property type="match status" value="1"/>
</dbReference>
<dbReference type="InterPro" id="IPR006439">
    <property type="entry name" value="HAD-SF_hydro_IA"/>
</dbReference>
<keyword evidence="2" id="KW-0460">Magnesium</keyword>
<dbReference type="InterPro" id="IPR023198">
    <property type="entry name" value="PGP-like_dom2"/>
</dbReference>
<feature type="active site" description="Nucleophile" evidence="2">
    <location>
        <position position="16"/>
    </location>
</feature>
<dbReference type="PANTHER" id="PTHR43434:SF19">
    <property type="entry name" value="PHOSPHONOACETALDEHYDE HYDROLASE"/>
    <property type="match status" value="1"/>
</dbReference>
<proteinExistence type="inferred from homology"/>
<dbReference type="EMBL" id="BAAAZE010000014">
    <property type="protein sequence ID" value="GAA4031738.1"/>
    <property type="molecule type" value="Genomic_DNA"/>
</dbReference>
<protein>
    <recommendedName>
        <fullName evidence="2">Phosphonoacetaldehyde hydrolase</fullName>
        <shortName evidence="2">Phosphonatase</shortName>
        <ecNumber evidence="2">3.11.1.1</ecNumber>
    </recommendedName>
    <alternativeName>
        <fullName evidence="2">Phosphonoacetaldehyde phosphonohydrolase</fullName>
    </alternativeName>
</protein>
<dbReference type="NCBIfam" id="TIGR01509">
    <property type="entry name" value="HAD-SF-IA-v3"/>
    <property type="match status" value="1"/>
</dbReference>
<comment type="subunit">
    <text evidence="2">Homodimer.</text>
</comment>
<evidence type="ECO:0000313" key="3">
    <source>
        <dbReference type="EMBL" id="GAA4031738.1"/>
    </source>
</evidence>
<dbReference type="InterPro" id="IPR006323">
    <property type="entry name" value="Phosphonoacetald_hydro"/>
</dbReference>
<comment type="cofactor">
    <cofactor evidence="2">
        <name>Mg(2+)</name>
        <dbReference type="ChEBI" id="CHEBI:18420"/>
    </cofactor>
    <text evidence="2">Binds 1 Mg(2+) ion per subunit.</text>
</comment>
<dbReference type="InterPro" id="IPR036412">
    <property type="entry name" value="HAD-like_sf"/>
</dbReference>
<gene>
    <name evidence="2" type="primary">phnX</name>
    <name evidence="3" type="ORF">GCM10022212_33140</name>
</gene>
<dbReference type="Gene3D" id="1.10.150.240">
    <property type="entry name" value="Putative phosphatase, domain 2"/>
    <property type="match status" value="1"/>
</dbReference>
<comment type="caution">
    <text evidence="3">The sequence shown here is derived from an EMBL/GenBank/DDBJ whole genome shotgun (WGS) entry which is preliminary data.</text>
</comment>
<dbReference type="Gene3D" id="3.40.50.1000">
    <property type="entry name" value="HAD superfamily/HAD-like"/>
    <property type="match status" value="1"/>
</dbReference>
<accession>A0ABP7TV40</accession>
<feature type="active site" description="Schiff-base intermediate with substrate" evidence="2">
    <location>
        <position position="58"/>
    </location>
</feature>
<dbReference type="Pfam" id="PF00702">
    <property type="entry name" value="Hydrolase"/>
    <property type="match status" value="1"/>
</dbReference>
<name>A0ABP7TV40_9BURK</name>
<dbReference type="SFLD" id="SFLDG01129">
    <property type="entry name" value="C1.5:_HAD__Beta-PGM__Phosphata"/>
    <property type="match status" value="1"/>
</dbReference>
<feature type="binding site" evidence="2">
    <location>
        <position position="192"/>
    </location>
    <ligand>
        <name>Mg(2+)</name>
        <dbReference type="ChEBI" id="CHEBI:18420"/>
    </ligand>
</feature>
<evidence type="ECO:0000256" key="2">
    <source>
        <dbReference type="HAMAP-Rule" id="MF_01375"/>
    </source>
</evidence>
<feature type="binding site" evidence="2">
    <location>
        <position position="16"/>
    </location>
    <ligand>
        <name>Mg(2+)</name>
        <dbReference type="ChEBI" id="CHEBI:18420"/>
    </ligand>
</feature>
<feature type="binding site" evidence="2">
    <location>
        <position position="18"/>
    </location>
    <ligand>
        <name>Mg(2+)</name>
        <dbReference type="ChEBI" id="CHEBI:18420"/>
    </ligand>
</feature>
<comment type="catalytic activity">
    <reaction evidence="2">
        <text>phosphonoacetaldehyde + H2O = acetaldehyde + phosphate + H(+)</text>
        <dbReference type="Rhea" id="RHEA:18905"/>
        <dbReference type="ChEBI" id="CHEBI:15343"/>
        <dbReference type="ChEBI" id="CHEBI:15377"/>
        <dbReference type="ChEBI" id="CHEBI:15378"/>
        <dbReference type="ChEBI" id="CHEBI:43474"/>
        <dbReference type="ChEBI" id="CHEBI:58383"/>
        <dbReference type="EC" id="3.11.1.1"/>
    </reaction>
</comment>
<dbReference type="Proteomes" id="UP001501353">
    <property type="component" value="Unassembled WGS sequence"/>
</dbReference>
<keyword evidence="1 2" id="KW-0704">Schiff base</keyword>
<keyword evidence="2" id="KW-0479">Metal-binding</keyword>
<comment type="function">
    <text evidence="2">Involved in phosphonate degradation.</text>
</comment>
<evidence type="ECO:0000313" key="4">
    <source>
        <dbReference type="Proteomes" id="UP001501353"/>
    </source>
</evidence>
<dbReference type="InterPro" id="IPR023214">
    <property type="entry name" value="HAD_sf"/>
</dbReference>
<dbReference type="EC" id="3.11.1.1" evidence="2"/>
<dbReference type="SFLD" id="SFLDG01135">
    <property type="entry name" value="C1.5.6:_HAD__Beta-PGM__Phospha"/>
    <property type="match status" value="1"/>
</dbReference>
<dbReference type="NCBIfam" id="TIGR01422">
    <property type="entry name" value="phosphonatase"/>
    <property type="match status" value="1"/>
</dbReference>
<reference evidence="4" key="1">
    <citation type="journal article" date="2019" name="Int. J. Syst. Evol. Microbiol.">
        <title>The Global Catalogue of Microorganisms (GCM) 10K type strain sequencing project: providing services to taxonomists for standard genome sequencing and annotation.</title>
        <authorList>
            <consortium name="The Broad Institute Genomics Platform"/>
            <consortium name="The Broad Institute Genome Sequencing Center for Infectious Disease"/>
            <person name="Wu L."/>
            <person name="Ma J."/>
        </authorList>
    </citation>
    <scope>NUCLEOTIDE SEQUENCE [LARGE SCALE GENOMIC DNA]</scope>
    <source>
        <strain evidence="4">JCM 16673</strain>
    </source>
</reference>
<sequence>MEHTHMKHMLEAVIFDWAGTIVDFGSFAPTQIFVDAFAAAFDFTLTLDDARGPMGLGKWQHIEALGNDPVIGARWQAQFGKPMGHDDIDHIYRTFLPLQVARVGAHSDLIPGAQDTVAALRQQGLKIGSTTGYPRQVMDRLMVEAAAKGYRPDCTVCADDLAAGARPGPWMALQCVLELKVGDVAHCVKVDDTLPGISEGVSAGMWTVGLALSGSPAGLTLAQYQAATPAQLAAIRSKVTPAFDAAGAHYVIDSVADLAPVLTDIERRLAAGERP</sequence>
<dbReference type="InterPro" id="IPR050155">
    <property type="entry name" value="HAD-like_hydrolase_sf"/>
</dbReference>
<keyword evidence="2 3" id="KW-0378">Hydrolase</keyword>
<dbReference type="SFLD" id="SFLDS00003">
    <property type="entry name" value="Haloacid_Dehalogenase"/>
    <property type="match status" value="1"/>
</dbReference>
<organism evidence="3 4">
    <name type="scientific">Actimicrobium antarcticum</name>
    <dbReference type="NCBI Taxonomy" id="1051899"/>
    <lineage>
        <taxon>Bacteria</taxon>
        <taxon>Pseudomonadati</taxon>
        <taxon>Pseudomonadota</taxon>
        <taxon>Betaproteobacteria</taxon>
        <taxon>Burkholderiales</taxon>
        <taxon>Oxalobacteraceae</taxon>
        <taxon>Actimicrobium</taxon>
    </lineage>
</organism>
<dbReference type="SUPFAM" id="SSF56784">
    <property type="entry name" value="HAD-like"/>
    <property type="match status" value="1"/>
</dbReference>
<dbReference type="PANTHER" id="PTHR43434">
    <property type="entry name" value="PHOSPHOGLYCOLATE PHOSPHATASE"/>
    <property type="match status" value="1"/>
</dbReference>